<dbReference type="InterPro" id="IPR046348">
    <property type="entry name" value="SIS_dom_sf"/>
</dbReference>
<dbReference type="PANTHER" id="PTHR30514">
    <property type="entry name" value="GLUCOKINASE"/>
    <property type="match status" value="1"/>
</dbReference>
<dbReference type="InterPro" id="IPR035472">
    <property type="entry name" value="RpiR-like_SIS"/>
</dbReference>
<dbReference type="Pfam" id="PF01418">
    <property type="entry name" value="HTH_6"/>
    <property type="match status" value="1"/>
</dbReference>
<dbReference type="InterPro" id="IPR036388">
    <property type="entry name" value="WH-like_DNA-bd_sf"/>
</dbReference>
<dbReference type="GO" id="GO:0003677">
    <property type="term" value="F:DNA binding"/>
    <property type="evidence" value="ECO:0007669"/>
    <property type="project" value="UniProtKB-KW"/>
</dbReference>
<dbReference type="PROSITE" id="PS51071">
    <property type="entry name" value="HTH_RPIR"/>
    <property type="match status" value="1"/>
</dbReference>
<dbReference type="Gene3D" id="3.40.50.10490">
    <property type="entry name" value="Glucose-6-phosphate isomerase like protein, domain 1"/>
    <property type="match status" value="1"/>
</dbReference>
<evidence type="ECO:0000313" key="5">
    <source>
        <dbReference type="EMBL" id="BCN30838.1"/>
    </source>
</evidence>
<dbReference type="InterPro" id="IPR000281">
    <property type="entry name" value="HTH_RpiR"/>
</dbReference>
<evidence type="ECO:0000313" key="6">
    <source>
        <dbReference type="Proteomes" id="UP000595897"/>
    </source>
</evidence>
<dbReference type="SUPFAM" id="SSF53697">
    <property type="entry name" value="SIS domain"/>
    <property type="match status" value="1"/>
</dbReference>
<evidence type="ECO:0000259" key="4">
    <source>
        <dbReference type="PROSITE" id="PS51071"/>
    </source>
</evidence>
<feature type="domain" description="HTH rpiR-type" evidence="4">
    <location>
        <begin position="1"/>
        <end position="76"/>
    </location>
</feature>
<dbReference type="GO" id="GO:1901135">
    <property type="term" value="P:carbohydrate derivative metabolic process"/>
    <property type="evidence" value="ECO:0007669"/>
    <property type="project" value="InterPro"/>
</dbReference>
<reference evidence="5 6" key="1">
    <citation type="submission" date="2020-11" db="EMBL/GenBank/DDBJ databases">
        <title>Draft genome sequencing of a Lachnospiraceae strain isolated from anoxic soil subjected to BSD treatment.</title>
        <authorList>
            <person name="Uek A."/>
            <person name="Tonouchi A."/>
        </authorList>
    </citation>
    <scope>NUCLEOTIDE SEQUENCE [LARGE SCALE GENOMIC DNA]</scope>
    <source>
        <strain evidence="5 6">TB5</strain>
    </source>
</reference>
<dbReference type="InterPro" id="IPR047640">
    <property type="entry name" value="RpiR-like"/>
</dbReference>
<dbReference type="Pfam" id="PF01380">
    <property type="entry name" value="SIS"/>
    <property type="match status" value="1"/>
</dbReference>
<protein>
    <submittedName>
        <fullName evidence="5">RpiR family transcriptional regulator</fullName>
    </submittedName>
</protein>
<accession>A0A7R7EL95</accession>
<dbReference type="CDD" id="cd05013">
    <property type="entry name" value="SIS_RpiR"/>
    <property type="match status" value="1"/>
</dbReference>
<dbReference type="Gene3D" id="1.10.10.10">
    <property type="entry name" value="Winged helix-like DNA-binding domain superfamily/Winged helix DNA-binding domain"/>
    <property type="match status" value="1"/>
</dbReference>
<dbReference type="GO" id="GO:0003700">
    <property type="term" value="F:DNA-binding transcription factor activity"/>
    <property type="evidence" value="ECO:0007669"/>
    <property type="project" value="InterPro"/>
</dbReference>
<dbReference type="EMBL" id="AP024169">
    <property type="protein sequence ID" value="BCN30838.1"/>
    <property type="molecule type" value="Genomic_DNA"/>
</dbReference>
<dbReference type="RefSeq" id="WP_271711998.1">
    <property type="nucleotide sequence ID" value="NZ_AP024169.1"/>
</dbReference>
<gene>
    <name evidence="5" type="primary">rpiR</name>
    <name evidence="5" type="ORF">bsdtb5_21330</name>
</gene>
<evidence type="ECO:0000256" key="1">
    <source>
        <dbReference type="ARBA" id="ARBA00023015"/>
    </source>
</evidence>
<name>A0A7R7EL95_9FIRM</name>
<dbReference type="AlphaFoldDB" id="A0A7R7EL95"/>
<keyword evidence="3" id="KW-0804">Transcription</keyword>
<dbReference type="GO" id="GO:0097367">
    <property type="term" value="F:carbohydrate derivative binding"/>
    <property type="evidence" value="ECO:0007669"/>
    <property type="project" value="InterPro"/>
</dbReference>
<dbReference type="SUPFAM" id="SSF46689">
    <property type="entry name" value="Homeodomain-like"/>
    <property type="match status" value="1"/>
</dbReference>
<dbReference type="InterPro" id="IPR001347">
    <property type="entry name" value="SIS_dom"/>
</dbReference>
<keyword evidence="1" id="KW-0805">Transcription regulation</keyword>
<evidence type="ECO:0000256" key="2">
    <source>
        <dbReference type="ARBA" id="ARBA00023125"/>
    </source>
</evidence>
<organism evidence="5 6">
    <name type="scientific">Anaeromicropila herbilytica</name>
    <dbReference type="NCBI Taxonomy" id="2785025"/>
    <lineage>
        <taxon>Bacteria</taxon>
        <taxon>Bacillati</taxon>
        <taxon>Bacillota</taxon>
        <taxon>Clostridia</taxon>
        <taxon>Lachnospirales</taxon>
        <taxon>Lachnospiraceae</taxon>
        <taxon>Anaeromicropila</taxon>
    </lineage>
</organism>
<keyword evidence="2" id="KW-0238">DNA-binding</keyword>
<sequence length="262" mass="30057">MALLDKLESMNNLTSVEKTIVAYIIENKELMVNFTISDLAMMTYTSNSSIIRLCRKLGLTGYKEFKIEFVKELERIRKQKSNININYPIHKKESSRNILKNIAELSKESIDTCYESISEKDMERAARYIQQANKIYIYAYGDSMVSAIGFANKLIKLDKVTIFPNEYGEVLAHTMNVKKNDVALFVSYTGSILVDERYLNILNKSGCKKILITSKSNVAGFDIRIDFPDKEDDQGKISTYYSQIAIQYILNCIYAIIFSNKE</sequence>
<dbReference type="InterPro" id="IPR009057">
    <property type="entry name" value="Homeodomain-like_sf"/>
</dbReference>
<evidence type="ECO:0000256" key="3">
    <source>
        <dbReference type="ARBA" id="ARBA00023163"/>
    </source>
</evidence>
<keyword evidence="6" id="KW-1185">Reference proteome</keyword>
<dbReference type="PANTHER" id="PTHR30514:SF1">
    <property type="entry name" value="HTH-TYPE TRANSCRIPTIONAL REGULATOR HEXR-RELATED"/>
    <property type="match status" value="1"/>
</dbReference>
<dbReference type="KEGG" id="ahb:bsdtb5_21330"/>
<dbReference type="Proteomes" id="UP000595897">
    <property type="component" value="Chromosome"/>
</dbReference>
<proteinExistence type="predicted"/>